<dbReference type="EMBL" id="BLLF01002364">
    <property type="protein sequence ID" value="GFH23792.1"/>
    <property type="molecule type" value="Genomic_DNA"/>
</dbReference>
<protein>
    <submittedName>
        <fullName evidence="1">Uncharacterized protein</fullName>
    </submittedName>
</protein>
<evidence type="ECO:0000313" key="2">
    <source>
        <dbReference type="Proteomes" id="UP000485058"/>
    </source>
</evidence>
<proteinExistence type="predicted"/>
<dbReference type="Proteomes" id="UP000485058">
    <property type="component" value="Unassembled WGS sequence"/>
</dbReference>
<comment type="caution">
    <text evidence="1">The sequence shown here is derived from an EMBL/GenBank/DDBJ whole genome shotgun (WGS) entry which is preliminary data.</text>
</comment>
<reference evidence="1 2" key="1">
    <citation type="submission" date="2020-02" db="EMBL/GenBank/DDBJ databases">
        <title>Draft genome sequence of Haematococcus lacustris strain NIES-144.</title>
        <authorList>
            <person name="Morimoto D."/>
            <person name="Nakagawa S."/>
            <person name="Yoshida T."/>
            <person name="Sawayama S."/>
        </authorList>
    </citation>
    <scope>NUCLEOTIDE SEQUENCE [LARGE SCALE GENOMIC DNA]</scope>
    <source>
        <strain evidence="1 2">NIES-144</strain>
    </source>
</reference>
<keyword evidence="2" id="KW-1185">Reference proteome</keyword>
<dbReference type="AlphaFoldDB" id="A0A6A0A2R7"/>
<evidence type="ECO:0000313" key="1">
    <source>
        <dbReference type="EMBL" id="GFH23792.1"/>
    </source>
</evidence>
<accession>A0A6A0A2R7</accession>
<name>A0A6A0A2R7_HAELA</name>
<sequence length="133" mass="14859">MPSLHAVRVSGQGVVGLFHRPTRKDAIMRRDSMPGGEKWCSLYVRYHATDTAAHACRRMSAACRWLSGKHQLSGVLRRLSPSFKVAVDVRYRGAVAVPVTVKAFLLTQQQKDNILLWSHEDSNPDDKTTDKAS</sequence>
<organism evidence="1 2">
    <name type="scientific">Haematococcus lacustris</name>
    <name type="common">Green alga</name>
    <name type="synonym">Haematococcus pluvialis</name>
    <dbReference type="NCBI Taxonomy" id="44745"/>
    <lineage>
        <taxon>Eukaryota</taxon>
        <taxon>Viridiplantae</taxon>
        <taxon>Chlorophyta</taxon>
        <taxon>core chlorophytes</taxon>
        <taxon>Chlorophyceae</taxon>
        <taxon>CS clade</taxon>
        <taxon>Chlamydomonadales</taxon>
        <taxon>Haematococcaceae</taxon>
        <taxon>Haematococcus</taxon>
    </lineage>
</organism>
<gene>
    <name evidence="1" type="ORF">HaLaN_21470</name>
</gene>